<name>H2Y6E9_CIOSA</name>
<dbReference type="PANTHER" id="PTHR10983:SF16">
    <property type="entry name" value="LYSOCARDIOLIPIN ACYLTRANSFERASE 1"/>
    <property type="match status" value="1"/>
</dbReference>
<dbReference type="InterPro" id="IPR002123">
    <property type="entry name" value="Plipid/glycerol_acylTrfase"/>
</dbReference>
<accession>H2Y6E9</accession>
<protein>
    <recommendedName>
        <fullName evidence="1">Phospholipid/glycerol acyltransferase domain-containing protein</fullName>
    </recommendedName>
</protein>
<reference evidence="3" key="1">
    <citation type="submission" date="2003-08" db="EMBL/GenBank/DDBJ databases">
        <authorList>
            <person name="Birren B."/>
            <person name="Nusbaum C."/>
            <person name="Abebe A."/>
            <person name="Abouelleil A."/>
            <person name="Adekoya E."/>
            <person name="Ait-zahra M."/>
            <person name="Allen N."/>
            <person name="Allen T."/>
            <person name="An P."/>
            <person name="Anderson M."/>
            <person name="Anderson S."/>
            <person name="Arachchi H."/>
            <person name="Armbruster J."/>
            <person name="Bachantsang P."/>
            <person name="Baldwin J."/>
            <person name="Barry A."/>
            <person name="Bayul T."/>
            <person name="Blitshsteyn B."/>
            <person name="Bloom T."/>
            <person name="Blye J."/>
            <person name="Boguslavskiy L."/>
            <person name="Borowsky M."/>
            <person name="Boukhgalter B."/>
            <person name="Brunache A."/>
            <person name="Butler J."/>
            <person name="Calixte N."/>
            <person name="Calvo S."/>
            <person name="Camarata J."/>
            <person name="Campo K."/>
            <person name="Chang J."/>
            <person name="Cheshatsang Y."/>
            <person name="Citroen M."/>
            <person name="Collymore A."/>
            <person name="Considine T."/>
            <person name="Cook A."/>
            <person name="Cooke P."/>
            <person name="Corum B."/>
            <person name="Cuomo C."/>
            <person name="David R."/>
            <person name="Dawoe T."/>
            <person name="Degray S."/>
            <person name="Dodge S."/>
            <person name="Dooley K."/>
            <person name="Dorje P."/>
            <person name="Dorjee K."/>
            <person name="Dorris L."/>
            <person name="Duffey N."/>
            <person name="Dupes A."/>
            <person name="Elkins T."/>
            <person name="Engels R."/>
            <person name="Erickson J."/>
            <person name="Farina A."/>
            <person name="Faro S."/>
            <person name="Ferreira P."/>
            <person name="Fischer H."/>
            <person name="Fitzgerald M."/>
            <person name="Foley K."/>
            <person name="Gage D."/>
            <person name="Galagan J."/>
            <person name="Gearin G."/>
            <person name="Gnerre S."/>
            <person name="Gnirke A."/>
            <person name="Goyette A."/>
            <person name="Graham J."/>
            <person name="Grandbois E."/>
            <person name="Gyaltsen K."/>
            <person name="Hafez N."/>
            <person name="Hagopian D."/>
            <person name="Hagos B."/>
            <person name="Hall J."/>
            <person name="Hatcher B."/>
            <person name="Heller A."/>
            <person name="Higgins H."/>
            <person name="Honan T."/>
            <person name="Horn A."/>
            <person name="Houde N."/>
            <person name="Hughes L."/>
            <person name="Hulme W."/>
            <person name="Husby E."/>
            <person name="Iliev I."/>
            <person name="Jaffe D."/>
            <person name="Jones C."/>
            <person name="Kamal M."/>
            <person name="Kamat A."/>
            <person name="Kamvysselis M."/>
            <person name="Karlsson E."/>
            <person name="Kells C."/>
            <person name="Kieu A."/>
            <person name="Kisner P."/>
            <person name="Kodira C."/>
            <person name="Kulbokas E."/>
            <person name="Labutti K."/>
            <person name="Lama D."/>
            <person name="Landers T."/>
            <person name="Leger J."/>
            <person name="Levine S."/>
            <person name="Lewis D."/>
            <person name="Lewis T."/>
            <person name="Lindblad-toh K."/>
            <person name="Liu X."/>
            <person name="Lokyitsang T."/>
            <person name="Lokyitsang Y."/>
            <person name="Lucien O."/>
            <person name="Lui A."/>
            <person name="Ma L.J."/>
            <person name="Mabbitt R."/>
            <person name="Macdonald J."/>
            <person name="Maclean C."/>
            <person name="Major J."/>
            <person name="Manning J."/>
            <person name="Marabella R."/>
            <person name="Maru K."/>
            <person name="Matthews C."/>
            <person name="Mauceli E."/>
            <person name="Mccarthy M."/>
            <person name="Mcdonough S."/>
            <person name="Mcghee T."/>
            <person name="Meldrim J."/>
            <person name="Meneus L."/>
            <person name="Mesirov J."/>
            <person name="Mihalev A."/>
            <person name="Mihova T."/>
            <person name="Mikkelsen T."/>
            <person name="Mlenga V."/>
            <person name="Moru K."/>
            <person name="Mozes J."/>
            <person name="Mulrain L."/>
            <person name="Munson G."/>
            <person name="Naylor J."/>
            <person name="Newes C."/>
            <person name="Nguyen C."/>
            <person name="Nguyen N."/>
            <person name="Nguyen T."/>
            <person name="Nicol R."/>
            <person name="Nielsen C."/>
            <person name="Nizzari M."/>
            <person name="Norbu C."/>
            <person name="Norbu N."/>
            <person name="O'donnell P."/>
            <person name="Okoawo O."/>
            <person name="O'leary S."/>
            <person name="Omotosho B."/>
            <person name="O'neill K."/>
            <person name="Osman S."/>
            <person name="Parker S."/>
            <person name="Perrin D."/>
            <person name="Phunkhang P."/>
            <person name="Piqani B."/>
            <person name="Purcell S."/>
            <person name="Rachupka T."/>
            <person name="Ramasamy U."/>
            <person name="Rameau R."/>
            <person name="Ray V."/>
            <person name="Raymond C."/>
            <person name="Retta R."/>
            <person name="Richardson S."/>
            <person name="Rise C."/>
            <person name="Rodriguez J."/>
            <person name="Rogers J."/>
            <person name="Rogov P."/>
            <person name="Rutman M."/>
            <person name="Schupbach R."/>
            <person name="Seaman C."/>
            <person name="Settipalli S."/>
            <person name="Sharpe T."/>
            <person name="Sheridan J."/>
            <person name="Sherpa N."/>
            <person name="Shi J."/>
            <person name="Smirnov S."/>
            <person name="Smith C."/>
            <person name="Sougnez C."/>
            <person name="Spencer B."/>
            <person name="Stalker J."/>
            <person name="Stange-thomann N."/>
            <person name="Stavropoulos S."/>
            <person name="Stetson K."/>
            <person name="Stone C."/>
            <person name="Stone S."/>
            <person name="Stubbs M."/>
            <person name="Talamas J."/>
            <person name="Tchuinga P."/>
            <person name="Tenzing P."/>
            <person name="Tesfaye S."/>
            <person name="Theodore J."/>
            <person name="Thoulutsang Y."/>
            <person name="Topham K."/>
            <person name="Towey S."/>
            <person name="Tsamla T."/>
            <person name="Tsomo N."/>
            <person name="Vallee D."/>
            <person name="Vassiliev H."/>
            <person name="Venkataraman V."/>
            <person name="Vinson J."/>
            <person name="Vo A."/>
            <person name="Wade C."/>
            <person name="Wang S."/>
            <person name="Wangchuk T."/>
            <person name="Wangdi T."/>
            <person name="Whittaker C."/>
            <person name="Wilkinson J."/>
            <person name="Wu Y."/>
            <person name="Wyman D."/>
            <person name="Yadav S."/>
            <person name="Yang S."/>
            <person name="Yang X."/>
            <person name="Yeager S."/>
            <person name="Yee E."/>
            <person name="Young G."/>
            <person name="Zainoun J."/>
            <person name="Zembeck L."/>
            <person name="Zimmer A."/>
            <person name="Zody M."/>
            <person name="Lander E."/>
        </authorList>
    </citation>
    <scope>NUCLEOTIDE SEQUENCE [LARGE SCALE GENOMIC DNA]</scope>
</reference>
<keyword evidence="3" id="KW-1185">Reference proteome</keyword>
<dbReference type="GeneTree" id="ENSGT00950000182836"/>
<reference evidence="2" key="3">
    <citation type="submission" date="2025-09" db="UniProtKB">
        <authorList>
            <consortium name="Ensembl"/>
        </authorList>
    </citation>
    <scope>IDENTIFICATION</scope>
</reference>
<evidence type="ECO:0000313" key="3">
    <source>
        <dbReference type="Proteomes" id="UP000007875"/>
    </source>
</evidence>
<evidence type="ECO:0000313" key="2">
    <source>
        <dbReference type="Ensembl" id="ENSCSAVP00000000897.1"/>
    </source>
</evidence>
<dbReference type="GO" id="GO:0036149">
    <property type="term" value="P:phosphatidylinositol acyl-chain remodeling"/>
    <property type="evidence" value="ECO:0007669"/>
    <property type="project" value="TreeGrafter"/>
</dbReference>
<dbReference type="Proteomes" id="UP000007875">
    <property type="component" value="Unassembled WGS sequence"/>
</dbReference>
<dbReference type="CDD" id="cd07990">
    <property type="entry name" value="LPLAT_LCLAT1-like"/>
    <property type="match status" value="1"/>
</dbReference>
<feature type="domain" description="Phospholipid/glycerol acyltransferase" evidence="1">
    <location>
        <begin position="48"/>
        <end position="170"/>
    </location>
</feature>
<reference evidence="2" key="2">
    <citation type="submission" date="2025-08" db="UniProtKB">
        <authorList>
            <consortium name="Ensembl"/>
        </authorList>
    </citation>
    <scope>IDENTIFICATION</scope>
</reference>
<dbReference type="PANTHER" id="PTHR10983">
    <property type="entry name" value="1-ACYLGLYCEROL-3-PHOSPHATE ACYLTRANSFERASE-RELATED"/>
    <property type="match status" value="1"/>
</dbReference>
<evidence type="ECO:0000259" key="1">
    <source>
        <dbReference type="SMART" id="SM00563"/>
    </source>
</evidence>
<sequence>MVIWPWLYRRIVEILASMWQTQIVSSAELLQGMKVVVTGDAIERHEKTLVLMNHRTRLDWLYFFSYVFHARILNRQKIALKAMLKWVPGLGWAMQVAGYIFLDRHWETDQVHISNILSYFVELESKPNILFFAEGTDLNEGSKKSSQAYARKSGLAEFEYVLQPRTTGFTYFVNHLRNISGIHAVHDVTIAYPYDVLQNEMDLIRAGAPRAVHFHIKRYSISEVRAM</sequence>
<dbReference type="Ensembl" id="ENSCSAVT00000000907.1">
    <property type="protein sequence ID" value="ENSCSAVP00000000897.1"/>
    <property type="gene ID" value="ENSCSAVG00000000509.1"/>
</dbReference>
<dbReference type="SMART" id="SM00563">
    <property type="entry name" value="PlsC"/>
    <property type="match status" value="1"/>
</dbReference>
<dbReference type="AlphaFoldDB" id="H2Y6E9"/>
<dbReference type="GO" id="GO:0016746">
    <property type="term" value="F:acyltransferase activity"/>
    <property type="evidence" value="ECO:0007669"/>
    <property type="project" value="InterPro"/>
</dbReference>
<dbReference type="SUPFAM" id="SSF69593">
    <property type="entry name" value="Glycerol-3-phosphate (1)-acyltransferase"/>
    <property type="match status" value="1"/>
</dbReference>
<dbReference type="HOGENOM" id="CLU_1222060_0_0_1"/>
<proteinExistence type="predicted"/>
<dbReference type="GO" id="GO:0005783">
    <property type="term" value="C:endoplasmic reticulum"/>
    <property type="evidence" value="ECO:0007669"/>
    <property type="project" value="TreeGrafter"/>
</dbReference>
<dbReference type="Pfam" id="PF01553">
    <property type="entry name" value="Acyltransferase"/>
    <property type="match status" value="1"/>
</dbReference>
<organism evidence="2 3">
    <name type="scientific">Ciona savignyi</name>
    <name type="common">Pacific transparent sea squirt</name>
    <dbReference type="NCBI Taxonomy" id="51511"/>
    <lineage>
        <taxon>Eukaryota</taxon>
        <taxon>Metazoa</taxon>
        <taxon>Chordata</taxon>
        <taxon>Tunicata</taxon>
        <taxon>Ascidiacea</taxon>
        <taxon>Phlebobranchia</taxon>
        <taxon>Cionidae</taxon>
        <taxon>Ciona</taxon>
    </lineage>
</organism>